<name>A0A9P6VMN3_9HELO</name>
<organism evidence="3 4">
    <name type="scientific">Hyphodiscus hymeniophilus</name>
    <dbReference type="NCBI Taxonomy" id="353542"/>
    <lineage>
        <taxon>Eukaryota</taxon>
        <taxon>Fungi</taxon>
        <taxon>Dikarya</taxon>
        <taxon>Ascomycota</taxon>
        <taxon>Pezizomycotina</taxon>
        <taxon>Leotiomycetes</taxon>
        <taxon>Helotiales</taxon>
        <taxon>Hyphodiscaceae</taxon>
        <taxon>Hyphodiscus</taxon>
    </lineage>
</organism>
<evidence type="ECO:0008006" key="5">
    <source>
        <dbReference type="Google" id="ProtNLM"/>
    </source>
</evidence>
<sequence>MLRPQRISSEAPEVVSQQQDLLSPVSPADTFHRRYDQQMADPQSPEHGPFYETPDSVSSPHEANRDYQTPGRLYNVPSYGVEVLAESTHQGQRVCGFVATVILIIVAFIIGGGVGGGIGGAIAVSNKHKASSSSPSSSAAVPTSSTTSSAPPSTTTIVIDQAGCPIINNATYNSTVTPYTFVQACSTEIQADSGQSIEVANQTESSFDACLDWCAQYTANSTTKGQCIAATWVIFSAVDPSRNSKCYLKNSTGVAIPASSGQQFVSGYLNNA</sequence>
<evidence type="ECO:0000313" key="4">
    <source>
        <dbReference type="Proteomes" id="UP000785200"/>
    </source>
</evidence>
<evidence type="ECO:0000256" key="1">
    <source>
        <dbReference type="SAM" id="MobiDB-lite"/>
    </source>
</evidence>
<reference evidence="3" key="1">
    <citation type="submission" date="2019-07" db="EMBL/GenBank/DDBJ databases">
        <title>Hyphodiscus hymeniophilus genome sequencing and assembly.</title>
        <authorList>
            <person name="Kramer G."/>
            <person name="Nodwell J."/>
        </authorList>
    </citation>
    <scope>NUCLEOTIDE SEQUENCE</scope>
    <source>
        <strain evidence="3">ATCC 34498</strain>
    </source>
</reference>
<feature type="transmembrane region" description="Helical" evidence="2">
    <location>
        <begin position="97"/>
        <end position="124"/>
    </location>
</feature>
<evidence type="ECO:0000313" key="3">
    <source>
        <dbReference type="EMBL" id="KAG0650362.1"/>
    </source>
</evidence>
<keyword evidence="4" id="KW-1185">Reference proteome</keyword>
<comment type="caution">
    <text evidence="3">The sequence shown here is derived from an EMBL/GenBank/DDBJ whole genome shotgun (WGS) entry which is preliminary data.</text>
</comment>
<keyword evidence="2" id="KW-1133">Transmembrane helix</keyword>
<dbReference type="EMBL" id="VNKQ01000006">
    <property type="protein sequence ID" value="KAG0650362.1"/>
    <property type="molecule type" value="Genomic_DNA"/>
</dbReference>
<feature type="region of interest" description="Disordered" evidence="1">
    <location>
        <begin position="132"/>
        <end position="152"/>
    </location>
</feature>
<dbReference type="OrthoDB" id="3499003at2759"/>
<evidence type="ECO:0000256" key="2">
    <source>
        <dbReference type="SAM" id="Phobius"/>
    </source>
</evidence>
<dbReference type="AlphaFoldDB" id="A0A9P6VMN3"/>
<proteinExistence type="predicted"/>
<accession>A0A9P6VMN3</accession>
<dbReference type="Proteomes" id="UP000785200">
    <property type="component" value="Unassembled WGS sequence"/>
</dbReference>
<feature type="region of interest" description="Disordered" evidence="1">
    <location>
        <begin position="1"/>
        <end position="71"/>
    </location>
</feature>
<gene>
    <name evidence="3" type="ORF">D0Z07_3433</name>
</gene>
<keyword evidence="2" id="KW-0812">Transmembrane</keyword>
<keyword evidence="2" id="KW-0472">Membrane</keyword>
<protein>
    <recommendedName>
        <fullName evidence="5">Apple domain-containing protein</fullName>
    </recommendedName>
</protein>